<dbReference type="GeneID" id="106665186"/>
<feature type="transmembrane region" description="Helical" evidence="1">
    <location>
        <begin position="75"/>
        <end position="98"/>
    </location>
</feature>
<accession>A0A8I6RIG0</accession>
<dbReference type="KEGG" id="clec:106665186"/>
<name>A0A8I6RIG0_CIMLE</name>
<organism evidence="2 3">
    <name type="scientific">Cimex lectularius</name>
    <name type="common">Bed bug</name>
    <name type="synonym">Acanthia lectularia</name>
    <dbReference type="NCBI Taxonomy" id="79782"/>
    <lineage>
        <taxon>Eukaryota</taxon>
        <taxon>Metazoa</taxon>
        <taxon>Ecdysozoa</taxon>
        <taxon>Arthropoda</taxon>
        <taxon>Hexapoda</taxon>
        <taxon>Insecta</taxon>
        <taxon>Pterygota</taxon>
        <taxon>Neoptera</taxon>
        <taxon>Paraneoptera</taxon>
        <taxon>Hemiptera</taxon>
        <taxon>Heteroptera</taxon>
        <taxon>Panheteroptera</taxon>
        <taxon>Cimicomorpha</taxon>
        <taxon>Cimicidae</taxon>
        <taxon>Cimex</taxon>
    </lineage>
</organism>
<sequence>MIKWKIEDWLKMLEMLLGIMIFGLHSVASAWWRPFDGKVIPLMKSTGLCSPLIPQMFRTGSYFYRSEELVKPVNLFVMAYCFVSYFAGCLLLISEAISSSSRIVSKNVDLFTAFVAAVLALLYFVDVVLAVKE</sequence>
<dbReference type="Proteomes" id="UP000494040">
    <property type="component" value="Unassembled WGS sequence"/>
</dbReference>
<keyword evidence="1" id="KW-0472">Membrane</keyword>
<dbReference type="AlphaFoldDB" id="A0A8I6RIG0"/>
<keyword evidence="1" id="KW-0812">Transmembrane</keyword>
<evidence type="ECO:0000313" key="2">
    <source>
        <dbReference type="EnsemblMetazoa" id="XP_014246917.1"/>
    </source>
</evidence>
<keyword evidence="1" id="KW-1133">Transmembrane helix</keyword>
<feature type="transmembrane region" description="Helical" evidence="1">
    <location>
        <begin position="110"/>
        <end position="131"/>
    </location>
</feature>
<evidence type="ECO:0000256" key="1">
    <source>
        <dbReference type="SAM" id="Phobius"/>
    </source>
</evidence>
<feature type="transmembrane region" description="Helical" evidence="1">
    <location>
        <begin position="12"/>
        <end position="32"/>
    </location>
</feature>
<keyword evidence="3" id="KW-1185">Reference proteome</keyword>
<reference evidence="2" key="1">
    <citation type="submission" date="2022-01" db="UniProtKB">
        <authorList>
            <consortium name="EnsemblMetazoa"/>
        </authorList>
    </citation>
    <scope>IDENTIFICATION</scope>
</reference>
<proteinExistence type="predicted"/>
<evidence type="ECO:0000313" key="3">
    <source>
        <dbReference type="Proteomes" id="UP000494040"/>
    </source>
</evidence>
<dbReference type="EnsemblMetazoa" id="XM_014391431.2">
    <property type="protein sequence ID" value="XP_014246917.1"/>
    <property type="gene ID" value="LOC106665186"/>
</dbReference>
<dbReference type="RefSeq" id="XP_014246917.1">
    <property type="nucleotide sequence ID" value="XM_014391431.2"/>
</dbReference>
<protein>
    <submittedName>
        <fullName evidence="2">Uncharacterized protein</fullName>
    </submittedName>
</protein>